<dbReference type="PANTHER" id="PTHR12532:SF0">
    <property type="entry name" value="TRANSLATIONAL ACTIVATOR OF CYTOCHROME C OXIDASE 1"/>
    <property type="match status" value="1"/>
</dbReference>
<evidence type="ECO:0000256" key="1">
    <source>
        <dbReference type="ARBA" id="ARBA00008724"/>
    </source>
</evidence>
<evidence type="ECO:0000259" key="3">
    <source>
        <dbReference type="Pfam" id="PF01709"/>
    </source>
</evidence>
<feature type="compositionally biased region" description="Polar residues" evidence="2">
    <location>
        <begin position="19"/>
        <end position="32"/>
    </location>
</feature>
<dbReference type="InterPro" id="IPR048300">
    <property type="entry name" value="TACO1_YebC-like_2nd/3rd_dom"/>
</dbReference>
<evidence type="ECO:0000256" key="2">
    <source>
        <dbReference type="SAM" id="MobiDB-lite"/>
    </source>
</evidence>
<dbReference type="InterPro" id="IPR002876">
    <property type="entry name" value="Transcrip_reg_TACO1-like"/>
</dbReference>
<dbReference type="Gene3D" id="3.30.70.980">
    <property type="match status" value="2"/>
</dbReference>
<proteinExistence type="inferred from homology"/>
<sequence>MSQERPFGNSGAEHRSEPNHPQQAKEVTTAGPTPNRFWRMMTDLGFPSPASNPVSFAVTPEAFIGLTNQVEPPQRQAAEAHAASPTAAPARSQSCSCGPVQTSPDFDTLSSDSADSLREQVRQVHQQLDEVHKEVLKSKGEIRESSKGGSLFTPEIQDKPLPANFRLPTLELYDGSCDPIEHIAAFRAQMALRVRTKLLGEYTPKIDHRFPPGVGPRKRRVLSQFVGRFTSQVQGIPDVPPSLAIQAFLMGLKPSRFFWLLIERSPATRAGERKREKKKREKKHMESTLLFTCAIHRLRAIFLLVRGEETSPRVGRRNELTCCGCCVASQSIQKGGPNPNSNTVLAAILDKARELEVPKEIVERNIKKASEKGQEAYIEKFYEVNDPFEYVFENQFAILTNTIILNQVYGFGGVGMVVEVLTDKVTRSVAAVRGVVKDCGAKLADPGSILFKFRRVRVVNIKANAADKDQLLSIALDAGAEDIIEPAEDEDDLEEDRPDRYFAKQRMPLKIICILNSFCRYYKIVTSSENYSTILSKLRDDGVAFEQDNGFELLPHNPIEVCFIVWHFLCQVDDEAMELNKDLMSKLLELDDVDAVYLDQK</sequence>
<feature type="domain" description="TACO1/YebC-like N-terminal" evidence="4">
    <location>
        <begin position="332"/>
        <end position="371"/>
    </location>
</feature>
<gene>
    <name evidence="5" type="ORF">B296_00008168</name>
</gene>
<dbReference type="Pfam" id="PF01709">
    <property type="entry name" value="Transcrip_reg"/>
    <property type="match status" value="1"/>
</dbReference>
<feature type="compositionally biased region" description="Polar residues" evidence="2">
    <location>
        <begin position="91"/>
        <end position="114"/>
    </location>
</feature>
<dbReference type="PANTHER" id="PTHR12532">
    <property type="entry name" value="TRANSLATIONAL ACTIVATOR OF CYTOCHROME C OXIDASE 1"/>
    <property type="match status" value="1"/>
</dbReference>
<organism evidence="5 6">
    <name type="scientific">Ensete ventricosum</name>
    <name type="common">Abyssinian banana</name>
    <name type="synonym">Musa ensete</name>
    <dbReference type="NCBI Taxonomy" id="4639"/>
    <lineage>
        <taxon>Eukaryota</taxon>
        <taxon>Viridiplantae</taxon>
        <taxon>Streptophyta</taxon>
        <taxon>Embryophyta</taxon>
        <taxon>Tracheophyta</taxon>
        <taxon>Spermatophyta</taxon>
        <taxon>Magnoliopsida</taxon>
        <taxon>Liliopsida</taxon>
        <taxon>Zingiberales</taxon>
        <taxon>Musaceae</taxon>
        <taxon>Ensete</taxon>
    </lineage>
</organism>
<dbReference type="AlphaFoldDB" id="A0A426YUF5"/>
<reference evidence="5 6" key="1">
    <citation type="journal article" date="2014" name="Agronomy (Basel)">
        <title>A Draft Genome Sequence for Ensete ventricosum, the Drought-Tolerant Tree Against Hunger.</title>
        <authorList>
            <person name="Harrison J."/>
            <person name="Moore K.A."/>
            <person name="Paszkiewicz K."/>
            <person name="Jones T."/>
            <person name="Grant M."/>
            <person name="Ambacheew D."/>
            <person name="Muzemil S."/>
            <person name="Studholme D.J."/>
        </authorList>
    </citation>
    <scope>NUCLEOTIDE SEQUENCE [LARGE SCALE GENOMIC DNA]</scope>
</reference>
<dbReference type="Pfam" id="PF20772">
    <property type="entry name" value="TACO1_YebC_N"/>
    <property type="match status" value="1"/>
</dbReference>
<dbReference type="InterPro" id="IPR029072">
    <property type="entry name" value="YebC-like"/>
</dbReference>
<evidence type="ECO:0000313" key="6">
    <source>
        <dbReference type="Proteomes" id="UP000287651"/>
    </source>
</evidence>
<feature type="region of interest" description="Disordered" evidence="2">
    <location>
        <begin position="72"/>
        <end position="120"/>
    </location>
</feature>
<feature type="compositionally biased region" description="Low complexity" evidence="2">
    <location>
        <begin position="77"/>
        <end position="90"/>
    </location>
</feature>
<dbReference type="EMBL" id="AMZH03010126">
    <property type="protein sequence ID" value="RRT55358.1"/>
    <property type="molecule type" value="Genomic_DNA"/>
</dbReference>
<name>A0A426YUF5_ENSVE</name>
<feature type="region of interest" description="Disordered" evidence="2">
    <location>
        <begin position="1"/>
        <end position="55"/>
    </location>
</feature>
<accession>A0A426YUF5</accession>
<feature type="domain" description="TACO1/YebC-like second and third" evidence="3">
    <location>
        <begin position="407"/>
        <end position="598"/>
    </location>
</feature>
<dbReference type="InterPro" id="IPR017856">
    <property type="entry name" value="Integrase-like_N"/>
</dbReference>
<dbReference type="InterPro" id="IPR049083">
    <property type="entry name" value="TACO1_YebC_N"/>
</dbReference>
<protein>
    <submittedName>
        <fullName evidence="5">Uncharacterized protein</fullName>
    </submittedName>
</protein>
<dbReference type="GO" id="GO:0009507">
    <property type="term" value="C:chloroplast"/>
    <property type="evidence" value="ECO:0007669"/>
    <property type="project" value="TreeGrafter"/>
</dbReference>
<dbReference type="InterPro" id="IPR026564">
    <property type="entry name" value="Transcrip_reg_TACO1-like_dom3"/>
</dbReference>
<evidence type="ECO:0000259" key="4">
    <source>
        <dbReference type="Pfam" id="PF20772"/>
    </source>
</evidence>
<comment type="similarity">
    <text evidence="1">Belongs to the TACO1 family.</text>
</comment>
<dbReference type="SUPFAM" id="SSF75625">
    <property type="entry name" value="YebC-like"/>
    <property type="match status" value="1"/>
</dbReference>
<comment type="caution">
    <text evidence="5">The sequence shown here is derived from an EMBL/GenBank/DDBJ whole genome shotgun (WGS) entry which is preliminary data.</text>
</comment>
<dbReference type="Proteomes" id="UP000287651">
    <property type="component" value="Unassembled WGS sequence"/>
</dbReference>
<dbReference type="Gene3D" id="1.10.10.200">
    <property type="match status" value="1"/>
</dbReference>
<evidence type="ECO:0000313" key="5">
    <source>
        <dbReference type="EMBL" id="RRT55358.1"/>
    </source>
</evidence>